<evidence type="ECO:0000256" key="5">
    <source>
        <dbReference type="ARBA" id="ARBA00022842"/>
    </source>
</evidence>
<keyword evidence="3 6" id="KW-0808">Transferase</keyword>
<keyword evidence="5" id="KW-0460">Magnesium</keyword>
<sequence length="356" mass="38262">MSTQDVTADLATAVQSELDGFVDRQRGRLADLGPELVPFLDAAQAFVTGGKRLRPAFCYCGWRAAGGDPDERGVVRAASSLEWLQASALVHDDVMDGSDVRRGRPAVHRAFESRHRNANWVGDAAQFGVGSAILLGDLMLSWCDEMFRSSDLDRERLVRAAYVLDLCKSEVVGGQFLDLVGQSTGVNSIEQAMRIVRYKAAKYTVERPLHVGAALAGADDELIESLSRVGVPLGEAFQLRDDVLGVFGDPEVTGKPAGDDLREGKRTVLLARAFENANGEQTRALSEGVGRPDLDPVEVDLLRDIIASTGALAAVEDQIATLEARVDAALTTAPIVDADAREAIAQLAKRATHRQS</sequence>
<dbReference type="PANTHER" id="PTHR12001">
    <property type="entry name" value="GERANYLGERANYL PYROPHOSPHATE SYNTHASE"/>
    <property type="match status" value="1"/>
</dbReference>
<evidence type="ECO:0000313" key="8">
    <source>
        <dbReference type="Proteomes" id="UP001164390"/>
    </source>
</evidence>
<dbReference type="KEGG" id="sgrg:L0C25_23165"/>
<dbReference type="InterPro" id="IPR033749">
    <property type="entry name" value="Polyprenyl_synt_CS"/>
</dbReference>
<dbReference type="PANTHER" id="PTHR12001:SF85">
    <property type="entry name" value="SHORT CHAIN ISOPRENYL DIPHOSPHATE SYNTHASE"/>
    <property type="match status" value="1"/>
</dbReference>
<protein>
    <submittedName>
        <fullName evidence="7">Polyprenyl synthetase family protein</fullName>
    </submittedName>
</protein>
<gene>
    <name evidence="7" type="ORF">L0C25_23165</name>
</gene>
<dbReference type="EMBL" id="CP094970">
    <property type="protein sequence ID" value="UYM05373.1"/>
    <property type="molecule type" value="Genomic_DNA"/>
</dbReference>
<dbReference type="CDD" id="cd00685">
    <property type="entry name" value="Trans_IPPS_HT"/>
    <property type="match status" value="1"/>
</dbReference>
<comment type="cofactor">
    <cofactor evidence="1">
        <name>Mg(2+)</name>
        <dbReference type="ChEBI" id="CHEBI:18420"/>
    </cofactor>
</comment>
<dbReference type="GO" id="GO:0008299">
    <property type="term" value="P:isoprenoid biosynthetic process"/>
    <property type="evidence" value="ECO:0007669"/>
    <property type="project" value="InterPro"/>
</dbReference>
<dbReference type="RefSeq" id="WP_271634204.1">
    <property type="nucleotide sequence ID" value="NZ_CP094970.1"/>
</dbReference>
<name>A0AA46THQ5_9ACTN</name>
<dbReference type="PROSITE" id="PS00723">
    <property type="entry name" value="POLYPRENYL_SYNTHASE_1"/>
    <property type="match status" value="1"/>
</dbReference>
<dbReference type="Proteomes" id="UP001164390">
    <property type="component" value="Chromosome"/>
</dbReference>
<dbReference type="SFLD" id="SFLDS00005">
    <property type="entry name" value="Isoprenoid_Synthase_Type_I"/>
    <property type="match status" value="1"/>
</dbReference>
<dbReference type="SUPFAM" id="SSF48576">
    <property type="entry name" value="Terpenoid synthases"/>
    <property type="match status" value="1"/>
</dbReference>
<evidence type="ECO:0000256" key="3">
    <source>
        <dbReference type="ARBA" id="ARBA00022679"/>
    </source>
</evidence>
<dbReference type="AlphaFoldDB" id="A0AA46THQ5"/>
<keyword evidence="8" id="KW-1185">Reference proteome</keyword>
<dbReference type="GO" id="GO:0046872">
    <property type="term" value="F:metal ion binding"/>
    <property type="evidence" value="ECO:0007669"/>
    <property type="project" value="UniProtKB-KW"/>
</dbReference>
<organism evidence="7 8">
    <name type="scientific">Solicola gregarius</name>
    <dbReference type="NCBI Taxonomy" id="2908642"/>
    <lineage>
        <taxon>Bacteria</taxon>
        <taxon>Bacillati</taxon>
        <taxon>Actinomycetota</taxon>
        <taxon>Actinomycetes</taxon>
        <taxon>Propionibacteriales</taxon>
        <taxon>Nocardioidaceae</taxon>
        <taxon>Solicola</taxon>
    </lineage>
</organism>
<evidence type="ECO:0000256" key="1">
    <source>
        <dbReference type="ARBA" id="ARBA00001946"/>
    </source>
</evidence>
<evidence type="ECO:0000256" key="4">
    <source>
        <dbReference type="ARBA" id="ARBA00022723"/>
    </source>
</evidence>
<evidence type="ECO:0000256" key="2">
    <source>
        <dbReference type="ARBA" id="ARBA00006706"/>
    </source>
</evidence>
<proteinExistence type="inferred from homology"/>
<dbReference type="SFLD" id="SFLDG01017">
    <property type="entry name" value="Polyprenyl_Transferase_Like"/>
    <property type="match status" value="1"/>
</dbReference>
<dbReference type="PROSITE" id="PS00444">
    <property type="entry name" value="POLYPRENYL_SYNTHASE_2"/>
    <property type="match status" value="1"/>
</dbReference>
<evidence type="ECO:0000313" key="7">
    <source>
        <dbReference type="EMBL" id="UYM05373.1"/>
    </source>
</evidence>
<dbReference type="InterPro" id="IPR008949">
    <property type="entry name" value="Isoprenoid_synthase_dom_sf"/>
</dbReference>
<dbReference type="InterPro" id="IPR000092">
    <property type="entry name" value="Polyprenyl_synt"/>
</dbReference>
<accession>A0AA46THQ5</accession>
<dbReference type="GO" id="GO:0004659">
    <property type="term" value="F:prenyltransferase activity"/>
    <property type="evidence" value="ECO:0007669"/>
    <property type="project" value="InterPro"/>
</dbReference>
<comment type="similarity">
    <text evidence="2 6">Belongs to the FPP/GGPP synthase family.</text>
</comment>
<keyword evidence="4" id="KW-0479">Metal-binding</keyword>
<dbReference type="Pfam" id="PF00348">
    <property type="entry name" value="polyprenyl_synt"/>
    <property type="match status" value="1"/>
</dbReference>
<evidence type="ECO:0000256" key="6">
    <source>
        <dbReference type="RuleBase" id="RU004466"/>
    </source>
</evidence>
<dbReference type="Gene3D" id="1.10.600.10">
    <property type="entry name" value="Farnesyl Diphosphate Synthase"/>
    <property type="match status" value="1"/>
</dbReference>
<reference evidence="7" key="1">
    <citation type="submission" date="2022-01" db="EMBL/GenBank/DDBJ databases">
        <title>Nocardioidaceae gen. sp. A5X3R13.</title>
        <authorList>
            <person name="Lopez Marin M.A."/>
            <person name="Uhlik O."/>
        </authorList>
    </citation>
    <scope>NUCLEOTIDE SEQUENCE</scope>
    <source>
        <strain evidence="7">A5X3R13</strain>
    </source>
</reference>